<reference evidence="10" key="1">
    <citation type="submission" date="2014-12" db="EMBL/GenBank/DDBJ databases">
        <title>Genome sequence of Clostridium beijerinckii strain 59B.</title>
        <authorList>
            <person name="Little G.T."/>
            <person name="Minton N.P."/>
        </authorList>
    </citation>
    <scope>NUCLEOTIDE SEQUENCE [LARGE SCALE GENOMIC DNA]</scope>
    <source>
        <strain evidence="10">59B</strain>
    </source>
</reference>
<evidence type="ECO:0000313" key="10">
    <source>
        <dbReference type="Proteomes" id="UP000031866"/>
    </source>
</evidence>
<keyword evidence="3" id="KW-0963">Cytoplasm</keyword>
<evidence type="ECO:0000256" key="7">
    <source>
        <dbReference type="ARBA" id="ARBA00022777"/>
    </source>
</evidence>
<dbReference type="EMBL" id="CP010086">
    <property type="protein sequence ID" value="AJH02024.1"/>
    <property type="molecule type" value="Genomic_DNA"/>
</dbReference>
<evidence type="ECO:0000256" key="3">
    <source>
        <dbReference type="ARBA" id="ARBA00022490"/>
    </source>
</evidence>
<evidence type="ECO:0000256" key="2">
    <source>
        <dbReference type="ARBA" id="ARBA00022448"/>
    </source>
</evidence>
<evidence type="ECO:0000256" key="5">
    <source>
        <dbReference type="ARBA" id="ARBA00022679"/>
    </source>
</evidence>
<dbReference type="InterPro" id="IPR004720">
    <property type="entry name" value="PTS_IIB_sorbose-sp"/>
</dbReference>
<evidence type="ECO:0000313" key="9">
    <source>
        <dbReference type="EMBL" id="AJH02024.1"/>
    </source>
</evidence>
<dbReference type="GO" id="GO:0008982">
    <property type="term" value="F:protein-N(PI)-phosphohistidine-sugar phosphotransferase activity"/>
    <property type="evidence" value="ECO:0007669"/>
    <property type="project" value="InterPro"/>
</dbReference>
<dbReference type="GO" id="GO:0005737">
    <property type="term" value="C:cytoplasm"/>
    <property type="evidence" value="ECO:0007669"/>
    <property type="project" value="UniProtKB-SubCell"/>
</dbReference>
<dbReference type="RefSeq" id="WP_041900484.1">
    <property type="nucleotide sequence ID" value="NZ_CP010086.2"/>
</dbReference>
<dbReference type="KEGG" id="cbei:LF65_05513"/>
<feature type="domain" description="PTS EIIB type-4" evidence="8">
    <location>
        <begin position="1"/>
        <end position="164"/>
    </location>
</feature>
<keyword evidence="4" id="KW-0762">Sugar transport</keyword>
<organism evidence="9 10">
    <name type="scientific">Clostridium beijerinckii</name>
    <name type="common">Clostridium MP</name>
    <dbReference type="NCBI Taxonomy" id="1520"/>
    <lineage>
        <taxon>Bacteria</taxon>
        <taxon>Bacillati</taxon>
        <taxon>Bacillota</taxon>
        <taxon>Clostridia</taxon>
        <taxon>Eubacteriales</taxon>
        <taxon>Clostridiaceae</taxon>
        <taxon>Clostridium</taxon>
    </lineage>
</organism>
<protein>
    <recommendedName>
        <fullName evidence="8">PTS EIIB type-4 domain-containing protein</fullName>
    </recommendedName>
</protein>
<comment type="subcellular location">
    <subcellularLocation>
        <location evidence="1">Cytoplasm</location>
    </subcellularLocation>
</comment>
<name>A0A0B5QYE2_CLOBE</name>
<dbReference type="InterPro" id="IPR036667">
    <property type="entry name" value="PTS_IIB_sorbose-sp_sf"/>
</dbReference>
<proteinExistence type="predicted"/>
<dbReference type="Pfam" id="PF03830">
    <property type="entry name" value="PTSIIB_sorb"/>
    <property type="match status" value="1"/>
</dbReference>
<dbReference type="STRING" id="1520.LF65_05513"/>
<gene>
    <name evidence="9" type="ORF">LF65_05513</name>
</gene>
<evidence type="ECO:0000256" key="4">
    <source>
        <dbReference type="ARBA" id="ARBA00022597"/>
    </source>
</evidence>
<keyword evidence="2" id="KW-0813">Transport</keyword>
<keyword evidence="7" id="KW-0418">Kinase</keyword>
<evidence type="ECO:0000259" key="8">
    <source>
        <dbReference type="PROSITE" id="PS51101"/>
    </source>
</evidence>
<dbReference type="PROSITE" id="PS51101">
    <property type="entry name" value="PTS_EIIB_TYPE_4"/>
    <property type="match status" value="1"/>
</dbReference>
<sequence>MINMMRVDERLIHGQVAVVWAKHLGVNRIIVANDEVVKNEMQMMALKMAIPSNIKANVKNVDDAIKILNDPRGEKLKIFVVVGSPKDAFRVAESVKGINLINIGNYGRMEQPSASGKKREKLDDTVYVTEEDKKYLRLLAKYDGKVNVQVVPTETEKLLKNIIK</sequence>
<dbReference type="GO" id="GO:0016301">
    <property type="term" value="F:kinase activity"/>
    <property type="evidence" value="ECO:0007669"/>
    <property type="project" value="UniProtKB-KW"/>
</dbReference>
<keyword evidence="6" id="KW-0598">Phosphotransferase system</keyword>
<dbReference type="Gene3D" id="3.40.35.10">
    <property type="entry name" value="Phosphotransferase system, sorbose subfamily IIB component"/>
    <property type="match status" value="1"/>
</dbReference>
<dbReference type="Proteomes" id="UP000031866">
    <property type="component" value="Chromosome"/>
</dbReference>
<dbReference type="SUPFAM" id="SSF52728">
    <property type="entry name" value="PTS IIb component"/>
    <property type="match status" value="1"/>
</dbReference>
<dbReference type="GO" id="GO:0009401">
    <property type="term" value="P:phosphoenolpyruvate-dependent sugar phosphotransferase system"/>
    <property type="evidence" value="ECO:0007669"/>
    <property type="project" value="UniProtKB-KW"/>
</dbReference>
<keyword evidence="5" id="KW-0808">Transferase</keyword>
<dbReference type="AlphaFoldDB" id="A0A0B5QYE2"/>
<evidence type="ECO:0000256" key="1">
    <source>
        <dbReference type="ARBA" id="ARBA00004496"/>
    </source>
</evidence>
<accession>A0A0B5QYE2</accession>
<evidence type="ECO:0000256" key="6">
    <source>
        <dbReference type="ARBA" id="ARBA00022683"/>
    </source>
</evidence>